<name>A0A8I0EX54_9ACTN</name>
<dbReference type="InterPro" id="IPR014509">
    <property type="entry name" value="YjdF-like"/>
</dbReference>
<accession>A0A8I0EX54</accession>
<feature type="transmembrane region" description="Helical" evidence="1">
    <location>
        <begin position="156"/>
        <end position="176"/>
    </location>
</feature>
<sequence length="182" mass="19149">MPLTAPDVLRAAGVISLVAATIEGGWLGFALFFLVLGALFVPRAIGSSPWLDLAYCGTLLLGGWAAQLDWYVAIPALDLVVHATATGLIAVITWQVLVRADALPRHRDPRIGRPALGAFVTTATAAVTLAVLWEFGEWLGHTYLDERIQVGYDDTIGDLAAGALGAVVAALIVSCTDMAEPQ</sequence>
<keyword evidence="1" id="KW-1133">Transmembrane helix</keyword>
<evidence type="ECO:0000256" key="1">
    <source>
        <dbReference type="SAM" id="Phobius"/>
    </source>
</evidence>
<keyword evidence="1" id="KW-0472">Membrane</keyword>
<proteinExistence type="predicted"/>
<feature type="transmembrane region" description="Helical" evidence="1">
    <location>
        <begin position="79"/>
        <end position="97"/>
    </location>
</feature>
<reference evidence="2" key="1">
    <citation type="submission" date="2020-09" db="EMBL/GenBank/DDBJ databases">
        <title>Novel species in genus Aeromicrobium.</title>
        <authorList>
            <person name="Zhang G."/>
        </authorList>
    </citation>
    <scope>NUCLEOTIDE SEQUENCE</scope>
    <source>
        <strain evidence="3">Zg-629</strain>
        <strain evidence="4">zg-629</strain>
        <strain evidence="2">Zg-636</strain>
    </source>
</reference>
<keyword evidence="4" id="KW-1185">Reference proteome</keyword>
<dbReference type="AlphaFoldDB" id="A0A8I0EX54"/>
<feature type="transmembrane region" description="Helical" evidence="1">
    <location>
        <begin position="118"/>
        <end position="136"/>
    </location>
</feature>
<dbReference type="Pfam" id="PF09997">
    <property type="entry name" value="DUF2238"/>
    <property type="match status" value="1"/>
</dbReference>
<organism evidence="2 5">
    <name type="scientific">Aeromicrobium senzhongii</name>
    <dbReference type="NCBI Taxonomy" id="2663859"/>
    <lineage>
        <taxon>Bacteria</taxon>
        <taxon>Bacillati</taxon>
        <taxon>Actinomycetota</taxon>
        <taxon>Actinomycetes</taxon>
        <taxon>Propionibacteriales</taxon>
        <taxon>Nocardioidaceae</taxon>
        <taxon>Aeromicrobium</taxon>
    </lineage>
</organism>
<feature type="transmembrane region" description="Helical" evidence="1">
    <location>
        <begin position="53"/>
        <end position="73"/>
    </location>
</feature>
<evidence type="ECO:0000313" key="2">
    <source>
        <dbReference type="EMBL" id="MBC9226976.1"/>
    </source>
</evidence>
<dbReference type="EMBL" id="JACTVM010000003">
    <property type="protein sequence ID" value="MBC9226976.1"/>
    <property type="molecule type" value="Genomic_DNA"/>
</dbReference>
<dbReference type="EMBL" id="CP060587">
    <property type="protein sequence ID" value="QNL94435.1"/>
    <property type="molecule type" value="Genomic_DNA"/>
</dbReference>
<gene>
    <name evidence="3" type="ORF">H9L21_00105</name>
    <name evidence="2" type="ORF">IBG24_11660</name>
</gene>
<evidence type="ECO:0008006" key="6">
    <source>
        <dbReference type="Google" id="ProtNLM"/>
    </source>
</evidence>
<dbReference type="Proteomes" id="UP000515871">
    <property type="component" value="Chromosome"/>
</dbReference>
<protein>
    <recommendedName>
        <fullName evidence="6">DUF2238 domain-containing protein</fullName>
    </recommendedName>
</protein>
<dbReference type="RefSeq" id="WP_154597262.1">
    <property type="nucleotide sequence ID" value="NZ_CP060587.1"/>
</dbReference>
<evidence type="ECO:0000313" key="4">
    <source>
        <dbReference type="Proteomes" id="UP000515871"/>
    </source>
</evidence>
<keyword evidence="1" id="KW-0812">Transmembrane</keyword>
<evidence type="ECO:0000313" key="3">
    <source>
        <dbReference type="EMBL" id="QNL94435.1"/>
    </source>
</evidence>
<dbReference type="Proteomes" id="UP000620591">
    <property type="component" value="Unassembled WGS sequence"/>
</dbReference>
<feature type="transmembrane region" description="Helical" evidence="1">
    <location>
        <begin position="12"/>
        <end position="41"/>
    </location>
</feature>
<evidence type="ECO:0000313" key="5">
    <source>
        <dbReference type="Proteomes" id="UP000620591"/>
    </source>
</evidence>